<dbReference type="AlphaFoldDB" id="A0A812GWE8"/>
<proteinExistence type="predicted"/>
<organism evidence="1 2">
    <name type="scientific">Symbiodinium natans</name>
    <dbReference type="NCBI Taxonomy" id="878477"/>
    <lineage>
        <taxon>Eukaryota</taxon>
        <taxon>Sar</taxon>
        <taxon>Alveolata</taxon>
        <taxon>Dinophyceae</taxon>
        <taxon>Suessiales</taxon>
        <taxon>Symbiodiniaceae</taxon>
        <taxon>Symbiodinium</taxon>
    </lineage>
</organism>
<sequence>MSLEARVAKLEDGLSDWSATTRTRWEGLKALDERMQALVKAKTGLWQVKDELYTLVMSDLDPLLAHIPNPSVQMQVRAELREVLSAREEIVRVFPVGGECGRHTALDLRYKPSRPFAYAKLLEQRPRASSEADSAAVRVWGCHSPLARWLRKARGVPLLRIFLAWRRSPKRDRREHREHRDGDRR</sequence>
<protein>
    <submittedName>
        <fullName evidence="1">Uncharacterized protein</fullName>
    </submittedName>
</protein>
<comment type="caution">
    <text evidence="1">The sequence shown here is derived from an EMBL/GenBank/DDBJ whole genome shotgun (WGS) entry which is preliminary data.</text>
</comment>
<dbReference type="EMBL" id="CAJNDS010000065">
    <property type="protein sequence ID" value="CAE6941516.1"/>
    <property type="molecule type" value="Genomic_DNA"/>
</dbReference>
<evidence type="ECO:0000313" key="2">
    <source>
        <dbReference type="Proteomes" id="UP000604046"/>
    </source>
</evidence>
<keyword evidence="2" id="KW-1185">Reference proteome</keyword>
<name>A0A812GWE8_9DINO</name>
<gene>
    <name evidence="1" type="ORF">SNAT2548_LOCUS1226</name>
</gene>
<dbReference type="Proteomes" id="UP000604046">
    <property type="component" value="Unassembled WGS sequence"/>
</dbReference>
<accession>A0A812GWE8</accession>
<reference evidence="1" key="1">
    <citation type="submission" date="2021-02" db="EMBL/GenBank/DDBJ databases">
        <authorList>
            <person name="Dougan E. K."/>
            <person name="Rhodes N."/>
            <person name="Thang M."/>
            <person name="Chan C."/>
        </authorList>
    </citation>
    <scope>NUCLEOTIDE SEQUENCE</scope>
</reference>
<evidence type="ECO:0000313" key="1">
    <source>
        <dbReference type="EMBL" id="CAE6941516.1"/>
    </source>
</evidence>